<evidence type="ECO:0008006" key="4">
    <source>
        <dbReference type="Google" id="ProtNLM"/>
    </source>
</evidence>
<reference evidence="2 3" key="1">
    <citation type="submission" date="2015-10" db="EMBL/GenBank/DDBJ databases">
        <title>Draft genome sequence of Streptomyces corchorusii DSM 40340, type strain for the species Streptomyces corchorusii.</title>
        <authorList>
            <person name="Ruckert C."/>
            <person name="Winkler A."/>
            <person name="Kalinowski J."/>
            <person name="Kampfer P."/>
            <person name="Glaeser S."/>
        </authorList>
    </citation>
    <scope>NUCLEOTIDE SEQUENCE [LARGE SCALE GENOMIC DNA]</scope>
    <source>
        <strain evidence="2 3">DSM 40340</strain>
    </source>
</reference>
<organism evidence="2 3">
    <name type="scientific">Streptomyces corchorusii</name>
    <name type="common">Streptomyces chibaensis</name>
    <dbReference type="NCBI Taxonomy" id="1903"/>
    <lineage>
        <taxon>Bacteria</taxon>
        <taxon>Bacillati</taxon>
        <taxon>Actinomycetota</taxon>
        <taxon>Actinomycetes</taxon>
        <taxon>Kitasatosporales</taxon>
        <taxon>Streptomycetaceae</taxon>
        <taxon>Streptomyces</taxon>
    </lineage>
</organism>
<dbReference type="Proteomes" id="UP000053398">
    <property type="component" value="Unassembled WGS sequence"/>
</dbReference>
<name>A0A117QB82_STRCK</name>
<keyword evidence="3" id="KW-1185">Reference proteome</keyword>
<dbReference type="AlphaFoldDB" id="A0A117QB82"/>
<proteinExistence type="predicted"/>
<evidence type="ECO:0000256" key="1">
    <source>
        <dbReference type="SAM" id="MobiDB-lite"/>
    </source>
</evidence>
<comment type="caution">
    <text evidence="2">The sequence shown here is derived from an EMBL/GenBank/DDBJ whole genome shotgun (WGS) entry which is preliminary data.</text>
</comment>
<feature type="region of interest" description="Disordered" evidence="1">
    <location>
        <begin position="28"/>
        <end position="54"/>
    </location>
</feature>
<dbReference type="EMBL" id="LMWP01000042">
    <property type="protein sequence ID" value="KUN18748.1"/>
    <property type="molecule type" value="Genomic_DNA"/>
</dbReference>
<accession>A0A117QB82</accession>
<protein>
    <recommendedName>
        <fullName evidence="4">DDE Tnp4 domain-containing protein</fullName>
    </recommendedName>
</protein>
<gene>
    <name evidence="2" type="ORF">AQJ11_33640</name>
</gene>
<evidence type="ECO:0000313" key="2">
    <source>
        <dbReference type="EMBL" id="KUN18748.1"/>
    </source>
</evidence>
<evidence type="ECO:0000313" key="3">
    <source>
        <dbReference type="Proteomes" id="UP000053398"/>
    </source>
</evidence>
<sequence>MRAAGLGALADLGYRGVDNDVLDPVIVTGSHAAAPTSSPQPEDHQPGPRVGRAPVEHGFAHLKNRRILTKLRTDPARATCLLRALLVLTDFDVNP</sequence>